<dbReference type="InterPro" id="IPR053065">
    <property type="entry name" value="Archenteron_Induction-Rel"/>
</dbReference>
<name>A0A165S9H3_9APHY</name>
<dbReference type="Proteomes" id="UP000076727">
    <property type="component" value="Unassembled WGS sequence"/>
</dbReference>
<evidence type="ECO:0000313" key="3">
    <source>
        <dbReference type="EMBL" id="KZT71697.1"/>
    </source>
</evidence>
<feature type="domain" description="Vacuolar sorting protein Vps3844 C-terminal" evidence="2">
    <location>
        <begin position="264"/>
        <end position="360"/>
    </location>
</feature>
<reference evidence="3 4" key="1">
    <citation type="journal article" date="2016" name="Mol. Biol. Evol.">
        <title>Comparative Genomics of Early-Diverging Mushroom-Forming Fungi Provides Insights into the Origins of Lignocellulose Decay Capabilities.</title>
        <authorList>
            <person name="Nagy L.G."/>
            <person name="Riley R."/>
            <person name="Tritt A."/>
            <person name="Adam C."/>
            <person name="Daum C."/>
            <person name="Floudas D."/>
            <person name="Sun H."/>
            <person name="Yadav J.S."/>
            <person name="Pangilinan J."/>
            <person name="Larsson K.H."/>
            <person name="Matsuura K."/>
            <person name="Barry K."/>
            <person name="Labutti K."/>
            <person name="Kuo R."/>
            <person name="Ohm R.A."/>
            <person name="Bhattacharya S.S."/>
            <person name="Shirouzu T."/>
            <person name="Yoshinaga Y."/>
            <person name="Martin F.M."/>
            <person name="Grigoriev I.V."/>
            <person name="Hibbett D.S."/>
        </authorList>
    </citation>
    <scope>NUCLEOTIDE SEQUENCE [LARGE SCALE GENOMIC DNA]</scope>
    <source>
        <strain evidence="3 4">L-15889</strain>
    </source>
</reference>
<evidence type="ECO:0000313" key="4">
    <source>
        <dbReference type="Proteomes" id="UP000076727"/>
    </source>
</evidence>
<dbReference type="OrthoDB" id="5583277at2759"/>
<dbReference type="EMBL" id="KV429044">
    <property type="protein sequence ID" value="KZT71697.1"/>
    <property type="molecule type" value="Genomic_DNA"/>
</dbReference>
<dbReference type="AlphaFoldDB" id="A0A165S9H3"/>
<sequence>MKAIAVCALLVGVTGAVDIYLHPASPAAPSLSASQASAALSRHLGLEYHEALGDDLETNEGIGRQESFVGKGPGSALLVGVNEEDAAAAIPASYETSFSLPSDLSAASLSTLIPTYLDRARQAYSHIFAPESLPEKTPRIIDIFSVPSSASQSFLSQMTTLVDFVESDDVPTDKFAAVHLTGLSELAAEHGRDSEQYKLAAETIRGFLSSVTEKRDLKLAVVTLPSSVLQVKRQVSSALQQPPQTPFPAPKPGPAEPIDAVATCYTTTEACGNSTSSCSGHGECVQATKQGRTCYVCACSATKSSSGQTENWAGSACERKDISGPFTLLSGTVVALILLVGGSVALLTTIGEQELPSTLTGGVAPPRKE</sequence>
<organism evidence="3 4">
    <name type="scientific">Daedalea quercina L-15889</name>
    <dbReference type="NCBI Taxonomy" id="1314783"/>
    <lineage>
        <taxon>Eukaryota</taxon>
        <taxon>Fungi</taxon>
        <taxon>Dikarya</taxon>
        <taxon>Basidiomycota</taxon>
        <taxon>Agaricomycotina</taxon>
        <taxon>Agaricomycetes</taxon>
        <taxon>Polyporales</taxon>
        <taxon>Fomitopsis</taxon>
    </lineage>
</organism>
<dbReference type="PANTHER" id="PTHR36853">
    <property type="entry name" value="EXPRESSED PROTEIN"/>
    <property type="match status" value="1"/>
</dbReference>
<dbReference type="GO" id="GO:0005783">
    <property type="term" value="C:endoplasmic reticulum"/>
    <property type="evidence" value="ECO:0007669"/>
    <property type="project" value="TreeGrafter"/>
</dbReference>
<dbReference type="STRING" id="1314783.A0A165S9H3"/>
<evidence type="ECO:0000256" key="1">
    <source>
        <dbReference type="SAM" id="SignalP"/>
    </source>
</evidence>
<proteinExistence type="predicted"/>
<dbReference type="InterPro" id="IPR024382">
    <property type="entry name" value="Vps3844_C"/>
</dbReference>
<protein>
    <recommendedName>
        <fullName evidence="2">Vacuolar sorting protein Vps3844 C-terminal domain-containing protein</fullName>
    </recommendedName>
</protein>
<evidence type="ECO:0000259" key="2">
    <source>
        <dbReference type="Pfam" id="PF12955"/>
    </source>
</evidence>
<feature type="chain" id="PRO_5007866310" description="Vacuolar sorting protein Vps3844 C-terminal domain-containing protein" evidence="1">
    <location>
        <begin position="17"/>
        <end position="369"/>
    </location>
</feature>
<keyword evidence="4" id="KW-1185">Reference proteome</keyword>
<dbReference type="PANTHER" id="PTHR36853:SF1">
    <property type="entry name" value="DUF3844 DOMAIN-CONTAINING PROTEIN"/>
    <property type="match status" value="1"/>
</dbReference>
<keyword evidence="1" id="KW-0732">Signal</keyword>
<feature type="signal peptide" evidence="1">
    <location>
        <begin position="1"/>
        <end position="16"/>
    </location>
</feature>
<dbReference type="Pfam" id="PF12955">
    <property type="entry name" value="Vps3844_C"/>
    <property type="match status" value="1"/>
</dbReference>
<gene>
    <name evidence="3" type="ORF">DAEQUDRAFT_665382</name>
</gene>
<accession>A0A165S9H3</accession>